<proteinExistence type="predicted"/>
<dbReference type="Proteomes" id="UP000789702">
    <property type="component" value="Unassembled WGS sequence"/>
</dbReference>
<reference evidence="1" key="1">
    <citation type="submission" date="2021-06" db="EMBL/GenBank/DDBJ databases">
        <authorList>
            <person name="Kallberg Y."/>
            <person name="Tangrot J."/>
            <person name="Rosling A."/>
        </authorList>
    </citation>
    <scope>NUCLEOTIDE SEQUENCE</scope>
    <source>
        <strain evidence="1">IL203A</strain>
    </source>
</reference>
<name>A0ACA9JWA6_9GLOM</name>
<keyword evidence="2" id="KW-1185">Reference proteome</keyword>
<dbReference type="EMBL" id="CAJVPU010000068">
    <property type="protein sequence ID" value="CAG8439728.1"/>
    <property type="molecule type" value="Genomic_DNA"/>
</dbReference>
<protein>
    <submittedName>
        <fullName evidence="1">5966_t:CDS:1</fullName>
    </submittedName>
</protein>
<organism evidence="1 2">
    <name type="scientific">Dentiscutata heterogama</name>
    <dbReference type="NCBI Taxonomy" id="1316150"/>
    <lineage>
        <taxon>Eukaryota</taxon>
        <taxon>Fungi</taxon>
        <taxon>Fungi incertae sedis</taxon>
        <taxon>Mucoromycota</taxon>
        <taxon>Glomeromycotina</taxon>
        <taxon>Glomeromycetes</taxon>
        <taxon>Diversisporales</taxon>
        <taxon>Gigasporaceae</taxon>
        <taxon>Dentiscutata</taxon>
    </lineage>
</organism>
<sequence>MRPWSPIETAFFSKLYQKYGNNWKLISEALRRTPKECHDKHLELNPGFRRPRNFPPRP</sequence>
<accession>A0ACA9JWA6</accession>
<evidence type="ECO:0000313" key="2">
    <source>
        <dbReference type="Proteomes" id="UP000789702"/>
    </source>
</evidence>
<comment type="caution">
    <text evidence="1">The sequence shown here is derived from an EMBL/GenBank/DDBJ whole genome shotgun (WGS) entry which is preliminary data.</text>
</comment>
<gene>
    <name evidence="1" type="ORF">DHETER_LOCUS170</name>
</gene>
<evidence type="ECO:0000313" key="1">
    <source>
        <dbReference type="EMBL" id="CAG8439728.1"/>
    </source>
</evidence>